<evidence type="ECO:0000313" key="7">
    <source>
        <dbReference type="Proteomes" id="UP000535589"/>
    </source>
</evidence>
<keyword evidence="7" id="KW-1185">Reference proteome</keyword>
<keyword evidence="2" id="KW-0805">Transcription regulation</keyword>
<dbReference type="Proteomes" id="UP000535589">
    <property type="component" value="Unassembled WGS sequence"/>
</dbReference>
<dbReference type="EMBL" id="JABAIK010000020">
    <property type="protein sequence ID" value="NLS14403.1"/>
    <property type="molecule type" value="Genomic_DNA"/>
</dbReference>
<dbReference type="Gene3D" id="1.10.10.10">
    <property type="entry name" value="Winged helix-like DNA-binding domain superfamily/Winged helix DNA-binding domain"/>
    <property type="match status" value="1"/>
</dbReference>
<comment type="similarity">
    <text evidence="1">Belongs to the LysR transcriptional regulatory family.</text>
</comment>
<dbReference type="GO" id="GO:0000976">
    <property type="term" value="F:transcription cis-regulatory region binding"/>
    <property type="evidence" value="ECO:0007669"/>
    <property type="project" value="TreeGrafter"/>
</dbReference>
<dbReference type="InterPro" id="IPR036390">
    <property type="entry name" value="WH_DNA-bd_sf"/>
</dbReference>
<evidence type="ECO:0000256" key="3">
    <source>
        <dbReference type="ARBA" id="ARBA00023125"/>
    </source>
</evidence>
<dbReference type="PANTHER" id="PTHR30126:SF99">
    <property type="entry name" value="TRANSCRIPTIONAL REGULATOR LYSR FAMILY"/>
    <property type="match status" value="1"/>
</dbReference>
<comment type="caution">
    <text evidence="6">The sequence shown here is derived from an EMBL/GenBank/DDBJ whole genome shotgun (WGS) entry which is preliminary data.</text>
</comment>
<reference evidence="6 7" key="1">
    <citation type="submission" date="2020-04" db="EMBL/GenBank/DDBJ databases">
        <title>Vibrio sp. SM6, a novel species isolated from seawater.</title>
        <authorList>
            <person name="Wang X."/>
        </authorList>
    </citation>
    <scope>NUCLEOTIDE SEQUENCE [LARGE SCALE GENOMIC DNA]</scope>
    <source>
        <strain evidence="6 7">SM6</strain>
    </source>
</reference>
<dbReference type="Pfam" id="PF03466">
    <property type="entry name" value="LysR_substrate"/>
    <property type="match status" value="1"/>
</dbReference>
<dbReference type="GO" id="GO:0003700">
    <property type="term" value="F:DNA-binding transcription factor activity"/>
    <property type="evidence" value="ECO:0007669"/>
    <property type="project" value="InterPro"/>
</dbReference>
<dbReference type="RefSeq" id="WP_168837498.1">
    <property type="nucleotide sequence ID" value="NZ_JABAIK010000020.1"/>
</dbReference>
<dbReference type="SUPFAM" id="SSF46785">
    <property type="entry name" value="Winged helix' DNA-binding domain"/>
    <property type="match status" value="1"/>
</dbReference>
<keyword evidence="4" id="KW-0804">Transcription</keyword>
<dbReference type="AlphaFoldDB" id="A0A7X8TTA4"/>
<proteinExistence type="inferred from homology"/>
<dbReference type="InterPro" id="IPR005119">
    <property type="entry name" value="LysR_subst-bd"/>
</dbReference>
<dbReference type="Gene3D" id="3.40.190.290">
    <property type="match status" value="1"/>
</dbReference>
<dbReference type="SUPFAM" id="SSF53850">
    <property type="entry name" value="Periplasmic binding protein-like II"/>
    <property type="match status" value="1"/>
</dbReference>
<accession>A0A7X8TTA4</accession>
<organism evidence="6 7">
    <name type="scientific">Vibrio agarilyticus</name>
    <dbReference type="NCBI Taxonomy" id="2726741"/>
    <lineage>
        <taxon>Bacteria</taxon>
        <taxon>Pseudomonadati</taxon>
        <taxon>Pseudomonadota</taxon>
        <taxon>Gammaproteobacteria</taxon>
        <taxon>Vibrionales</taxon>
        <taxon>Vibrionaceae</taxon>
        <taxon>Vibrio</taxon>
    </lineage>
</organism>
<feature type="domain" description="HTH lysR-type" evidence="5">
    <location>
        <begin position="1"/>
        <end position="59"/>
    </location>
</feature>
<dbReference type="InterPro" id="IPR000847">
    <property type="entry name" value="LysR_HTH_N"/>
</dbReference>
<evidence type="ECO:0000256" key="4">
    <source>
        <dbReference type="ARBA" id="ARBA00023163"/>
    </source>
</evidence>
<dbReference type="Pfam" id="PF00126">
    <property type="entry name" value="HTH_1"/>
    <property type="match status" value="1"/>
</dbReference>
<sequence>MLNTLWLKTFKTLIDLGHFTQTAEKLHMTQPGVSQHLKKLEQACGAVLLKRDKKQFELTEQGRLVYQYANELANRETRLIESLHFDNPDEGHCSIACSGAIALRLYPLLIELQKTRPNLAVHLEAAPSHKVINDVQSGEIDLGIVTYAPNGNVFDVTLIGKEALCLVLPVTYANREITPELLLQCGLIDHPDAKHYLSLYFERCGVKRFAEMDLEKIKVSGYVNQLSQILLPVEQGIGFTVLPQSAILAYPATERLYIANLGRHVSESLYLIAKRNRRLPVRYALIEQVLQTSLGIDG</sequence>
<evidence type="ECO:0000313" key="6">
    <source>
        <dbReference type="EMBL" id="NLS14403.1"/>
    </source>
</evidence>
<dbReference type="PROSITE" id="PS50931">
    <property type="entry name" value="HTH_LYSR"/>
    <property type="match status" value="1"/>
</dbReference>
<gene>
    <name evidence="6" type="ORF">HGP28_16100</name>
</gene>
<evidence type="ECO:0000256" key="1">
    <source>
        <dbReference type="ARBA" id="ARBA00009437"/>
    </source>
</evidence>
<dbReference type="PANTHER" id="PTHR30126">
    <property type="entry name" value="HTH-TYPE TRANSCRIPTIONAL REGULATOR"/>
    <property type="match status" value="1"/>
</dbReference>
<dbReference type="CDD" id="cd05466">
    <property type="entry name" value="PBP2_LTTR_substrate"/>
    <property type="match status" value="1"/>
</dbReference>
<evidence type="ECO:0000259" key="5">
    <source>
        <dbReference type="PROSITE" id="PS50931"/>
    </source>
</evidence>
<dbReference type="PRINTS" id="PR00039">
    <property type="entry name" value="HTHLYSR"/>
</dbReference>
<dbReference type="InterPro" id="IPR036388">
    <property type="entry name" value="WH-like_DNA-bd_sf"/>
</dbReference>
<keyword evidence="3" id="KW-0238">DNA-binding</keyword>
<evidence type="ECO:0000256" key="2">
    <source>
        <dbReference type="ARBA" id="ARBA00023015"/>
    </source>
</evidence>
<protein>
    <submittedName>
        <fullName evidence="6">LysR family transcriptional regulator</fullName>
    </submittedName>
</protein>
<name>A0A7X8TTA4_9VIBR</name>